<sequence>MHQQKMRILPLALAALILLESCASSTVIQSNPSGAKLYLNSSLVGTTPYTHSDTKIVGSTTFVRLEKEGYEPLNTSFSRDERADAGAIIGGIFFLFPFLWTMKYNPGRTYELVPAGGSGNPTLAPMSLANDAAPASVSPSKTDKLRDLKKLLDEGIITKDEFEKEKKKILDSEN</sequence>
<name>A0A1P9WYB6_9BACT</name>
<dbReference type="KEGG" id="smon:AWR27_13860"/>
<keyword evidence="6" id="KW-1185">Reference proteome</keyword>
<protein>
    <recommendedName>
        <fullName evidence="7">PEGA domain-containing protein</fullName>
    </recommendedName>
</protein>
<reference evidence="5 6" key="1">
    <citation type="submission" date="2016-01" db="EMBL/GenBank/DDBJ databases">
        <authorList>
            <person name="Oliw E.H."/>
        </authorList>
    </citation>
    <scope>NUCLEOTIDE SEQUENCE [LARGE SCALE GENOMIC DNA]</scope>
    <source>
        <strain evidence="5 6">DY10</strain>
    </source>
</reference>
<feature type="domain" description="SHOCT" evidence="4">
    <location>
        <begin position="143"/>
        <end position="170"/>
    </location>
</feature>
<feature type="chain" id="PRO_5012410919" description="PEGA domain-containing protein" evidence="2">
    <location>
        <begin position="26"/>
        <end position="174"/>
    </location>
</feature>
<feature type="domain" description="PEGA" evidence="3">
    <location>
        <begin position="26"/>
        <end position="76"/>
    </location>
</feature>
<dbReference type="InterPro" id="IPR013229">
    <property type="entry name" value="PEGA"/>
</dbReference>
<dbReference type="Pfam" id="PF09851">
    <property type="entry name" value="SHOCT"/>
    <property type="match status" value="1"/>
</dbReference>
<evidence type="ECO:0000259" key="4">
    <source>
        <dbReference type="Pfam" id="PF09851"/>
    </source>
</evidence>
<evidence type="ECO:0000313" key="6">
    <source>
        <dbReference type="Proteomes" id="UP000187941"/>
    </source>
</evidence>
<proteinExistence type="predicted"/>
<feature type="signal peptide" evidence="2">
    <location>
        <begin position="1"/>
        <end position="25"/>
    </location>
</feature>
<accession>A0A1P9WYB6</accession>
<keyword evidence="2" id="KW-0732">Signal</keyword>
<evidence type="ECO:0000256" key="2">
    <source>
        <dbReference type="SAM" id="SignalP"/>
    </source>
</evidence>
<dbReference type="Pfam" id="PF08308">
    <property type="entry name" value="PEGA"/>
    <property type="match status" value="1"/>
</dbReference>
<dbReference type="AlphaFoldDB" id="A0A1P9WYB6"/>
<evidence type="ECO:0008006" key="7">
    <source>
        <dbReference type="Google" id="ProtNLM"/>
    </source>
</evidence>
<dbReference type="InterPro" id="IPR018649">
    <property type="entry name" value="SHOCT"/>
</dbReference>
<dbReference type="Proteomes" id="UP000187941">
    <property type="component" value="Chromosome"/>
</dbReference>
<dbReference type="EMBL" id="CP014263">
    <property type="protein sequence ID" value="AQG80308.1"/>
    <property type="molecule type" value="Genomic_DNA"/>
</dbReference>
<gene>
    <name evidence="5" type="ORF">AWR27_13860</name>
</gene>
<keyword evidence="1" id="KW-1133">Transmembrane helix</keyword>
<feature type="transmembrane region" description="Helical" evidence="1">
    <location>
        <begin position="85"/>
        <end position="102"/>
    </location>
</feature>
<keyword evidence="1" id="KW-0472">Membrane</keyword>
<evidence type="ECO:0000259" key="3">
    <source>
        <dbReference type="Pfam" id="PF08308"/>
    </source>
</evidence>
<organism evidence="5 6">
    <name type="scientific">Spirosoma montaniterrae</name>
    <dbReference type="NCBI Taxonomy" id="1178516"/>
    <lineage>
        <taxon>Bacteria</taxon>
        <taxon>Pseudomonadati</taxon>
        <taxon>Bacteroidota</taxon>
        <taxon>Cytophagia</taxon>
        <taxon>Cytophagales</taxon>
        <taxon>Cytophagaceae</taxon>
        <taxon>Spirosoma</taxon>
    </lineage>
</organism>
<keyword evidence="1" id="KW-0812">Transmembrane</keyword>
<evidence type="ECO:0000256" key="1">
    <source>
        <dbReference type="SAM" id="Phobius"/>
    </source>
</evidence>
<evidence type="ECO:0000313" key="5">
    <source>
        <dbReference type="EMBL" id="AQG80308.1"/>
    </source>
</evidence>